<evidence type="ECO:0000256" key="7">
    <source>
        <dbReference type="ARBA" id="ARBA00022519"/>
    </source>
</evidence>
<comment type="similarity">
    <text evidence="3 12">Belongs to the CcmB/CycW/HelB family.</text>
</comment>
<evidence type="ECO:0000256" key="2">
    <source>
        <dbReference type="ARBA" id="ARBA00004429"/>
    </source>
</evidence>
<keyword evidence="11 12" id="KW-0472">Membrane</keyword>
<dbReference type="RefSeq" id="WP_340341067.1">
    <property type="nucleotide sequence ID" value="NZ_JBBKZT010000002.1"/>
</dbReference>
<comment type="function">
    <text evidence="1 12">Required for the export of heme to the periplasm for the biogenesis of c-type cytochromes.</text>
</comment>
<keyword evidence="8 13" id="KW-0812">Transmembrane</keyword>
<gene>
    <name evidence="14" type="primary">ccmB</name>
    <name evidence="14" type="ORF">WKW82_04580</name>
</gene>
<dbReference type="EMBL" id="JBBKZT010000002">
    <property type="protein sequence ID" value="MEJ8845907.1"/>
    <property type="molecule type" value="Genomic_DNA"/>
</dbReference>
<feature type="transmembrane region" description="Helical" evidence="13">
    <location>
        <begin position="161"/>
        <end position="183"/>
    </location>
</feature>
<comment type="subcellular location">
    <subcellularLocation>
        <location evidence="2">Cell inner membrane</location>
        <topology evidence="2">Multi-pass membrane protein</topology>
    </subcellularLocation>
</comment>
<reference evidence="14 15" key="1">
    <citation type="submission" date="2024-03" db="EMBL/GenBank/DDBJ databases">
        <title>Novel species of the genus Variovorax.</title>
        <authorList>
            <person name="Liu Q."/>
            <person name="Xin Y.-H."/>
        </authorList>
    </citation>
    <scope>NUCLEOTIDE SEQUENCE [LARGE SCALE GENOMIC DNA]</scope>
    <source>
        <strain evidence="14 15">KACC 18900</strain>
    </source>
</reference>
<evidence type="ECO:0000313" key="14">
    <source>
        <dbReference type="EMBL" id="MEJ8845907.1"/>
    </source>
</evidence>
<evidence type="ECO:0000256" key="9">
    <source>
        <dbReference type="ARBA" id="ARBA00022748"/>
    </source>
</evidence>
<dbReference type="PANTHER" id="PTHR30070:SF1">
    <property type="entry name" value="CYTOCHROME C BIOGENESIS B-RELATED"/>
    <property type="match status" value="1"/>
</dbReference>
<evidence type="ECO:0000256" key="5">
    <source>
        <dbReference type="ARBA" id="ARBA00022448"/>
    </source>
</evidence>
<feature type="transmembrane region" description="Helical" evidence="13">
    <location>
        <begin position="195"/>
        <end position="221"/>
    </location>
</feature>
<feature type="transmembrane region" description="Helical" evidence="13">
    <location>
        <begin position="124"/>
        <end position="149"/>
    </location>
</feature>
<keyword evidence="7 12" id="KW-0997">Cell inner membrane</keyword>
<dbReference type="PANTHER" id="PTHR30070">
    <property type="entry name" value="HEME EXPORTER PROTEIN B"/>
    <property type="match status" value="1"/>
</dbReference>
<dbReference type="Pfam" id="PF03379">
    <property type="entry name" value="CcmB"/>
    <property type="match status" value="1"/>
</dbReference>
<keyword evidence="10 13" id="KW-1133">Transmembrane helix</keyword>
<evidence type="ECO:0000256" key="11">
    <source>
        <dbReference type="ARBA" id="ARBA00023136"/>
    </source>
</evidence>
<feature type="transmembrane region" description="Helical" evidence="13">
    <location>
        <begin position="95"/>
        <end position="118"/>
    </location>
</feature>
<accession>A0ABU8WEH2</accession>
<sequence length="222" mass="22742">MMPTASTAIIGRELRMAARRPMDALGALLFFIVVGSVFPLAVGPDVALLAAIGPGVVWVAALLAVMISLHRLFLPDLEDGTLEQLILSPRSLTGIVFARIGAHWLVTCLPLVAVAPLLGLQFGLSAQAIGMLLLSLLLGTPTLACLGALGAALTLGLRGNVLLALIVLPLCVPVLIFGSGAVTASQQGLPSSPHLSLLGALLLAATFLCPWAVAAALRLAVE</sequence>
<evidence type="ECO:0000256" key="3">
    <source>
        <dbReference type="ARBA" id="ARBA00010544"/>
    </source>
</evidence>
<organism evidence="14 15">
    <name type="scientific">Variovorax rhizosphaerae</name>
    <dbReference type="NCBI Taxonomy" id="1836200"/>
    <lineage>
        <taxon>Bacteria</taxon>
        <taxon>Pseudomonadati</taxon>
        <taxon>Pseudomonadota</taxon>
        <taxon>Betaproteobacteria</taxon>
        <taxon>Burkholderiales</taxon>
        <taxon>Comamonadaceae</taxon>
        <taxon>Variovorax</taxon>
    </lineage>
</organism>
<evidence type="ECO:0000256" key="10">
    <source>
        <dbReference type="ARBA" id="ARBA00022989"/>
    </source>
</evidence>
<dbReference type="NCBIfam" id="TIGR01190">
    <property type="entry name" value="ccmB"/>
    <property type="match status" value="1"/>
</dbReference>
<evidence type="ECO:0000256" key="6">
    <source>
        <dbReference type="ARBA" id="ARBA00022475"/>
    </source>
</evidence>
<comment type="caution">
    <text evidence="14">The sequence shown here is derived from an EMBL/GenBank/DDBJ whole genome shotgun (WGS) entry which is preliminary data.</text>
</comment>
<feature type="transmembrane region" description="Helical" evidence="13">
    <location>
        <begin position="55"/>
        <end position="74"/>
    </location>
</feature>
<name>A0ABU8WEH2_9BURK</name>
<dbReference type="InterPro" id="IPR026031">
    <property type="entry name" value="Cyt_c_CcmB_bac"/>
</dbReference>
<dbReference type="PRINTS" id="PR01414">
    <property type="entry name" value="CCMBBIOGNSIS"/>
</dbReference>
<dbReference type="PIRSF" id="PIRSF002764">
    <property type="entry name" value="CcmB"/>
    <property type="match status" value="1"/>
</dbReference>
<keyword evidence="5 12" id="KW-0813">Transport</keyword>
<dbReference type="InterPro" id="IPR003544">
    <property type="entry name" value="Cyt_c_biogenesis_CcmB"/>
</dbReference>
<evidence type="ECO:0000256" key="13">
    <source>
        <dbReference type="SAM" id="Phobius"/>
    </source>
</evidence>
<evidence type="ECO:0000256" key="4">
    <source>
        <dbReference type="ARBA" id="ARBA00016452"/>
    </source>
</evidence>
<evidence type="ECO:0000256" key="12">
    <source>
        <dbReference type="PIRNR" id="PIRNR002764"/>
    </source>
</evidence>
<keyword evidence="6 12" id="KW-1003">Cell membrane</keyword>
<dbReference type="Proteomes" id="UP001385892">
    <property type="component" value="Unassembled WGS sequence"/>
</dbReference>
<evidence type="ECO:0000256" key="1">
    <source>
        <dbReference type="ARBA" id="ARBA00002442"/>
    </source>
</evidence>
<keyword evidence="9 12" id="KW-0201">Cytochrome c-type biogenesis</keyword>
<evidence type="ECO:0000313" key="15">
    <source>
        <dbReference type="Proteomes" id="UP001385892"/>
    </source>
</evidence>
<proteinExistence type="inferred from homology"/>
<keyword evidence="15" id="KW-1185">Reference proteome</keyword>
<evidence type="ECO:0000256" key="8">
    <source>
        <dbReference type="ARBA" id="ARBA00022692"/>
    </source>
</evidence>
<protein>
    <recommendedName>
        <fullName evidence="4 12">Heme exporter protein B</fullName>
    </recommendedName>
</protein>